<feature type="region of interest" description="Disordered" evidence="1">
    <location>
        <begin position="41"/>
        <end position="81"/>
    </location>
</feature>
<reference evidence="2 3" key="1">
    <citation type="journal article" date="2016" name="Nat. Commun.">
        <title>Thousands of microbial genomes shed light on interconnected biogeochemical processes in an aquifer system.</title>
        <authorList>
            <person name="Anantharaman K."/>
            <person name="Brown C.T."/>
            <person name="Hug L.A."/>
            <person name="Sharon I."/>
            <person name="Castelle C.J."/>
            <person name="Probst A.J."/>
            <person name="Thomas B.C."/>
            <person name="Singh A."/>
            <person name="Wilkins M.J."/>
            <person name="Karaoz U."/>
            <person name="Brodie E.L."/>
            <person name="Williams K.H."/>
            <person name="Hubbard S.S."/>
            <person name="Banfield J.F."/>
        </authorList>
    </citation>
    <scope>NUCLEOTIDE SEQUENCE [LARGE SCALE GENOMIC DNA]</scope>
</reference>
<dbReference type="EMBL" id="MGDL01000059">
    <property type="protein sequence ID" value="OGL55828.1"/>
    <property type="molecule type" value="Genomic_DNA"/>
</dbReference>
<dbReference type="AlphaFoldDB" id="A0A1F7SRH6"/>
<proteinExistence type="predicted"/>
<sequence>MKFKLKQKQLKLMFVLLAVFVLVSPFRFFISAQEAEVTPTVSPTTVPTETVTPTEAPTEVPVEPTETPTVTPDPTITPTPTSEVEVESMASPIPLVEPTPTPETTVNTEVVSTSDTGDSVVEGGSSSQTDIDTGDGQSVGEATNVVESETDTGVTTTADVLANTGVNQVTDTKSLVTTISTGDALAYFNLVNFINNQIHDSTVQFYFITLGSQDTNDTDVNLAWQELLTGAVPESTSLNTNDLNVLKTGTETQVDNQILVEANTGTNSTTNTGGIVVIRTGDAKALANVINLINNNLVSSKYFIGTINIEDGYQGDLILPRIEDFSQYSTIFGGAQINKENVSVDSQVIADANSGSNSLESNYSAELMSGDATSISNAYVEVNGNYFNQNSFFLLVNNLGNWDGQVLGWSSPNSTDTLIGYVNILEKLLNFSTTESYLAGTETGGEVDLNNNILVSADSGNNSSSGNRSSQISTGSSVALANLFNFLNINYFNNNRFLGIVNILGNWGGKIIFAYPDVAIGIKAIDQQADGSLTVEVFYENLGIDKARNVTVDLNTPDGFRLSGESSGFEMNSGGNKHLWKLGDLKPGEKGNFRAIIDTRGGIMAKENSWWDKLVGQVMAAENDFLINAQIKTSDPETDTNNNVANLNVFLPDNDQLNYNENSEEDRLANLSVSAVNNVGNWVYPLDIVTFDVNVANLSDVPVLDAVLYHFIFDEQGNVLTSSSINIGLIKPGVKGKVVFGVTIPKETKAGNFVSVSYVAGYSKAGSQLFSNEFYTDFLVVTKGNQLATIDQVEKKGDGEVMGVSNTFKGKNNTNDNLFFPFLMLFLGSSTWLRIKFGGILDQLYGGRELAVKIKDYLLIGTMMLIFGITSHQLLKTKSFNYLDTPVLSWQETLVSGKEVK</sequence>
<dbReference type="Proteomes" id="UP000179812">
    <property type="component" value="Unassembled WGS sequence"/>
</dbReference>
<evidence type="ECO:0000256" key="1">
    <source>
        <dbReference type="SAM" id="MobiDB-lite"/>
    </source>
</evidence>
<feature type="compositionally biased region" description="Low complexity" evidence="1">
    <location>
        <begin position="102"/>
        <end position="122"/>
    </location>
</feature>
<accession>A0A1F7SRH6</accession>
<organism evidence="2 3">
    <name type="scientific">Candidatus Shapirobacteria bacterium RIFOXYB1_FULL_38_38</name>
    <dbReference type="NCBI Taxonomy" id="1802151"/>
    <lineage>
        <taxon>Bacteria</taxon>
        <taxon>Candidatus Shapironibacteriota</taxon>
    </lineage>
</organism>
<gene>
    <name evidence="2" type="ORF">A2367_02645</name>
</gene>
<evidence type="ECO:0000313" key="2">
    <source>
        <dbReference type="EMBL" id="OGL55828.1"/>
    </source>
</evidence>
<comment type="caution">
    <text evidence="2">The sequence shown here is derived from an EMBL/GenBank/DDBJ whole genome shotgun (WGS) entry which is preliminary data.</text>
</comment>
<feature type="region of interest" description="Disordered" evidence="1">
    <location>
        <begin position="93"/>
        <end position="139"/>
    </location>
</feature>
<protein>
    <recommendedName>
        <fullName evidence="4">DUF11 domain-containing protein</fullName>
    </recommendedName>
</protein>
<evidence type="ECO:0000313" key="3">
    <source>
        <dbReference type="Proteomes" id="UP000179812"/>
    </source>
</evidence>
<name>A0A1F7SRH6_9BACT</name>
<evidence type="ECO:0008006" key="4">
    <source>
        <dbReference type="Google" id="ProtNLM"/>
    </source>
</evidence>